<name>A0A852SLR2_9MICO</name>
<dbReference type="GO" id="GO:0005886">
    <property type="term" value="C:plasma membrane"/>
    <property type="evidence" value="ECO:0007669"/>
    <property type="project" value="UniProtKB-SubCell"/>
</dbReference>
<keyword evidence="3" id="KW-1185">Reference proteome</keyword>
<keyword evidence="1" id="KW-0812">Transmembrane</keyword>
<feature type="transmembrane region" description="Helical" evidence="1">
    <location>
        <begin position="38"/>
        <end position="56"/>
    </location>
</feature>
<keyword evidence="1" id="KW-1133">Transmembrane helix</keyword>
<feature type="transmembrane region" description="Helical" evidence="1">
    <location>
        <begin position="206"/>
        <end position="225"/>
    </location>
</feature>
<proteinExistence type="predicted"/>
<feature type="transmembrane region" description="Helical" evidence="1">
    <location>
        <begin position="76"/>
        <end position="103"/>
    </location>
</feature>
<accession>A0A852SLR2</accession>
<dbReference type="PANTHER" id="PTHR37305">
    <property type="entry name" value="INTEGRAL MEMBRANE PROTEIN-RELATED"/>
    <property type="match status" value="1"/>
</dbReference>
<dbReference type="AlphaFoldDB" id="A0A852SLR2"/>
<feature type="transmembrane region" description="Helical" evidence="1">
    <location>
        <begin position="177"/>
        <end position="199"/>
    </location>
</feature>
<keyword evidence="1" id="KW-0472">Membrane</keyword>
<dbReference type="RefSeq" id="WP_179546639.1">
    <property type="nucleotide sequence ID" value="NZ_BSEW01000001.1"/>
</dbReference>
<dbReference type="Pfam" id="PF12679">
    <property type="entry name" value="ABC2_membrane_2"/>
    <property type="match status" value="1"/>
</dbReference>
<feature type="transmembrane region" description="Helical" evidence="1">
    <location>
        <begin position="124"/>
        <end position="157"/>
    </location>
</feature>
<reference evidence="2 3" key="1">
    <citation type="submission" date="2020-07" db="EMBL/GenBank/DDBJ databases">
        <title>Sequencing the genomes of 1000 actinobacteria strains.</title>
        <authorList>
            <person name="Klenk H.-P."/>
        </authorList>
    </citation>
    <scope>NUCLEOTIDE SEQUENCE [LARGE SCALE GENOMIC DNA]</scope>
    <source>
        <strain evidence="2 3">DSM 26474</strain>
    </source>
</reference>
<evidence type="ECO:0000313" key="2">
    <source>
        <dbReference type="EMBL" id="NYD69279.1"/>
    </source>
</evidence>
<protein>
    <submittedName>
        <fullName evidence="2">ABC-2 type transport system permease protein</fullName>
    </submittedName>
</protein>
<dbReference type="PANTHER" id="PTHR37305:SF1">
    <property type="entry name" value="MEMBRANE PROTEIN"/>
    <property type="match status" value="1"/>
</dbReference>
<dbReference type="EMBL" id="JACCBM010000001">
    <property type="protein sequence ID" value="NYD69279.1"/>
    <property type="molecule type" value="Genomic_DNA"/>
</dbReference>
<gene>
    <name evidence="2" type="ORF">BJ984_000437</name>
</gene>
<organism evidence="2 3">
    <name type="scientific">Herbiconiux flava</name>
    <dbReference type="NCBI Taxonomy" id="881268"/>
    <lineage>
        <taxon>Bacteria</taxon>
        <taxon>Bacillati</taxon>
        <taxon>Actinomycetota</taxon>
        <taxon>Actinomycetes</taxon>
        <taxon>Micrococcales</taxon>
        <taxon>Microbacteriaceae</taxon>
        <taxon>Herbiconiux</taxon>
    </lineage>
</organism>
<evidence type="ECO:0000256" key="1">
    <source>
        <dbReference type="SAM" id="Phobius"/>
    </source>
</evidence>
<evidence type="ECO:0000313" key="3">
    <source>
        <dbReference type="Proteomes" id="UP000549913"/>
    </source>
</evidence>
<dbReference type="GO" id="GO:0140359">
    <property type="term" value="F:ABC-type transporter activity"/>
    <property type="evidence" value="ECO:0007669"/>
    <property type="project" value="InterPro"/>
</dbReference>
<sequence length="285" mass="29790">MSSSETTAVTVRSPRHALGWGFFLSELGVLFRRRRTQAMLGALAAVPILIAVAIRVTGGDGRGPAFLDRISQNGLFVGMTALVVSIPLFLPLTVGVVAGDSIAGEASTGTLRYLLVSPVGRIRLLVVKFASAVVFCLAATLTVSLAGILAGAVLFPIGPVTLLSGDTVDVGEALLRALLISVYVALGLLGLAAIGLFISTLTDAPVGAMAATVVVAILSQVLGQLSQTELLHPFLPSYHWLDFADLLRQPIDWSSFAGNAWLQLAYVAIFGALSYARFATKDVLS</sequence>
<comment type="caution">
    <text evidence="2">The sequence shown here is derived from an EMBL/GenBank/DDBJ whole genome shotgun (WGS) entry which is preliminary data.</text>
</comment>
<dbReference type="Proteomes" id="UP000549913">
    <property type="component" value="Unassembled WGS sequence"/>
</dbReference>
<feature type="transmembrane region" description="Helical" evidence="1">
    <location>
        <begin position="260"/>
        <end position="278"/>
    </location>
</feature>